<sequence>MIIYVFVAALIVSLITKRIKYVVERTYRYIYLFPIPFILQLLPYFRGVLMPLSFAMLITLLILNKHIPGFKFMAIGTLLNSFVMMIFGWKMPALKSLVEQMGLRVGVRHTVVDKFDIKLLLGDWIPVYLPWNESFIISIGDIFVYVGIFMFMLGISSMEKTSEKI</sequence>
<feature type="transmembrane region" description="Helical" evidence="1">
    <location>
        <begin position="70"/>
        <end position="89"/>
    </location>
</feature>
<reference evidence="2 3" key="1">
    <citation type="submission" date="2021-03" db="EMBL/GenBank/DDBJ databases">
        <title>Thermosipho ferrireducens sp.nov., an anaerobic thermophilic iron-reducing bacterium isolated from a deep-sea hydrothermal sulfide deposits.</title>
        <authorList>
            <person name="Zeng X."/>
            <person name="Chen Y."/>
            <person name="Shao Z."/>
        </authorList>
    </citation>
    <scope>NUCLEOTIDE SEQUENCE [LARGE SCALE GENOMIC DNA]</scope>
    <source>
        <strain evidence="2 3">JL129W03</strain>
    </source>
</reference>
<evidence type="ECO:0000256" key="1">
    <source>
        <dbReference type="SAM" id="Phobius"/>
    </source>
</evidence>
<dbReference type="EMBL" id="CP071446">
    <property type="protein sequence ID" value="QTA38356.1"/>
    <property type="molecule type" value="Genomic_DNA"/>
</dbReference>
<feature type="transmembrane region" description="Helical" evidence="1">
    <location>
        <begin position="135"/>
        <end position="155"/>
    </location>
</feature>
<dbReference type="RefSeq" id="WP_207567075.1">
    <property type="nucleotide sequence ID" value="NZ_CP071446.1"/>
</dbReference>
<keyword evidence="3" id="KW-1185">Reference proteome</keyword>
<keyword evidence="1" id="KW-1133">Transmembrane helix</keyword>
<dbReference type="Proteomes" id="UP000671862">
    <property type="component" value="Chromosome"/>
</dbReference>
<proteinExistence type="predicted"/>
<name>A0ABX7SAB3_9BACT</name>
<gene>
    <name evidence="2" type="ORF">JYK00_02160</name>
</gene>
<organism evidence="2 3">
    <name type="scientific">Thermosipho ferrireducens</name>
    <dbReference type="NCBI Taxonomy" id="2571116"/>
    <lineage>
        <taxon>Bacteria</taxon>
        <taxon>Thermotogati</taxon>
        <taxon>Thermotogota</taxon>
        <taxon>Thermotogae</taxon>
        <taxon>Thermotogales</taxon>
        <taxon>Fervidobacteriaceae</taxon>
        <taxon>Thermosipho</taxon>
    </lineage>
</organism>
<accession>A0ABX7SAB3</accession>
<evidence type="ECO:0000313" key="2">
    <source>
        <dbReference type="EMBL" id="QTA38356.1"/>
    </source>
</evidence>
<protein>
    <submittedName>
        <fullName evidence="2">DUF5317 domain-containing protein</fullName>
    </submittedName>
</protein>
<keyword evidence="1" id="KW-0812">Transmembrane</keyword>
<keyword evidence="1" id="KW-0472">Membrane</keyword>
<feature type="transmembrane region" description="Helical" evidence="1">
    <location>
        <begin position="42"/>
        <end position="63"/>
    </location>
</feature>
<dbReference type="Pfam" id="PF17248">
    <property type="entry name" value="DUF5317"/>
    <property type="match status" value="1"/>
</dbReference>
<dbReference type="InterPro" id="IPR035168">
    <property type="entry name" value="DUF5317"/>
</dbReference>
<evidence type="ECO:0000313" key="3">
    <source>
        <dbReference type="Proteomes" id="UP000671862"/>
    </source>
</evidence>